<keyword evidence="5 7" id="KW-0472">Membrane</keyword>
<keyword evidence="2" id="KW-1003">Cell membrane</keyword>
<evidence type="ECO:0000256" key="3">
    <source>
        <dbReference type="ARBA" id="ARBA00022692"/>
    </source>
</evidence>
<feature type="domain" description="ABC3 transporter permease C-terminal" evidence="8">
    <location>
        <begin position="270"/>
        <end position="394"/>
    </location>
</feature>
<keyword evidence="4 7" id="KW-1133">Transmembrane helix</keyword>
<evidence type="ECO:0000313" key="9">
    <source>
        <dbReference type="EMBL" id="QAA77198.1"/>
    </source>
</evidence>
<proteinExistence type="inferred from homology"/>
<dbReference type="KEGG" id="bih:BIP78_1432"/>
<dbReference type="Pfam" id="PF02687">
    <property type="entry name" value="FtsX"/>
    <property type="match status" value="1"/>
</dbReference>
<comment type="subcellular location">
    <subcellularLocation>
        <location evidence="1">Cell membrane</location>
        <topology evidence="1">Multi-pass membrane protein</topology>
    </subcellularLocation>
</comment>
<evidence type="ECO:0000256" key="5">
    <source>
        <dbReference type="ARBA" id="ARBA00023136"/>
    </source>
</evidence>
<evidence type="ECO:0000256" key="7">
    <source>
        <dbReference type="SAM" id="Phobius"/>
    </source>
</evidence>
<dbReference type="PANTHER" id="PTHR30572:SF4">
    <property type="entry name" value="ABC TRANSPORTER PERMEASE YTRF"/>
    <property type="match status" value="1"/>
</dbReference>
<keyword evidence="3 7" id="KW-0812">Transmembrane</keyword>
<gene>
    <name evidence="9" type="ORF">BIP78_1432</name>
</gene>
<evidence type="ECO:0000256" key="1">
    <source>
        <dbReference type="ARBA" id="ARBA00004651"/>
    </source>
</evidence>
<dbReference type="GO" id="GO:0005886">
    <property type="term" value="C:plasma membrane"/>
    <property type="evidence" value="ECO:0007669"/>
    <property type="project" value="UniProtKB-SubCell"/>
</dbReference>
<evidence type="ECO:0000259" key="8">
    <source>
        <dbReference type="Pfam" id="PF02687"/>
    </source>
</evidence>
<evidence type="ECO:0000313" key="10">
    <source>
        <dbReference type="Proteomes" id="UP000287233"/>
    </source>
</evidence>
<dbReference type="EMBL" id="CP034928">
    <property type="protein sequence ID" value="QAA77198.1"/>
    <property type="molecule type" value="Genomic_DNA"/>
</dbReference>
<dbReference type="AlphaFoldDB" id="A0A410FW81"/>
<dbReference type="PANTHER" id="PTHR30572">
    <property type="entry name" value="MEMBRANE COMPONENT OF TRANSPORTER-RELATED"/>
    <property type="match status" value="1"/>
</dbReference>
<feature type="transmembrane region" description="Helical" evidence="7">
    <location>
        <begin position="363"/>
        <end position="385"/>
    </location>
</feature>
<reference evidence="10" key="1">
    <citation type="submission" date="2018-12" db="EMBL/GenBank/DDBJ databases">
        <title>Complete genome sequence of an uncultured bacterium of the candidate phylum Bipolaricaulota.</title>
        <authorList>
            <person name="Kadnikov V.V."/>
            <person name="Mardanov A.V."/>
            <person name="Beletsky A.V."/>
            <person name="Frank Y.A."/>
            <person name="Karnachuk O.V."/>
            <person name="Ravin N.V."/>
        </authorList>
    </citation>
    <scope>NUCLEOTIDE SEQUENCE [LARGE SCALE GENOMIC DNA]</scope>
</reference>
<dbReference type="InterPro" id="IPR003838">
    <property type="entry name" value="ABC3_permease_C"/>
</dbReference>
<sequence length="402" mass="42556">MARLALRNLSRNRRRTLLSAGIVALGCALSLVVLGFVERSRALIQETTVQQFGNLQIADGDLLDGKAEGFGYLVFPAARAHVEDLVRTERGAVGTTAQLALSGLLAVRRTTAVVRAVGVVPENGVLDYNDLVVAGRGLRADDVGAVLIGQTLADELGLRPGEFVNLTATTVAGAFNVSPLEVVGVFRFSSAEVERAQVFVPLAFAQLLLATDGVDRIVVRLDRLGRTWTAARAIGARLAAAGLPLEVRTWDVLSPFYRGLSGFFDLLFGFLVAAVFILVFFIVLQILTLSFLERTREVGTIRALGTRQGEVFRLFVEESLWLGLAGGGAGVVAGAGLSLLFNAAGIPWQPPGTVQAVTLGVDFTAGVVVIPFAVSIVSTLLSAFLPAYQASRVSVVDALRAV</sequence>
<dbReference type="InterPro" id="IPR050250">
    <property type="entry name" value="Macrolide_Exporter_MacB"/>
</dbReference>
<evidence type="ECO:0000256" key="6">
    <source>
        <dbReference type="ARBA" id="ARBA00038076"/>
    </source>
</evidence>
<dbReference type="PROSITE" id="PS51257">
    <property type="entry name" value="PROKAR_LIPOPROTEIN"/>
    <property type="match status" value="1"/>
</dbReference>
<feature type="transmembrane region" description="Helical" evidence="7">
    <location>
        <begin position="320"/>
        <end position="343"/>
    </location>
</feature>
<dbReference type="GO" id="GO:0022857">
    <property type="term" value="F:transmembrane transporter activity"/>
    <property type="evidence" value="ECO:0007669"/>
    <property type="project" value="TreeGrafter"/>
</dbReference>
<evidence type="ECO:0000256" key="2">
    <source>
        <dbReference type="ARBA" id="ARBA00022475"/>
    </source>
</evidence>
<evidence type="ECO:0000256" key="4">
    <source>
        <dbReference type="ARBA" id="ARBA00022989"/>
    </source>
</evidence>
<protein>
    <recommendedName>
        <fullName evidence="8">ABC3 transporter permease C-terminal domain-containing protein</fullName>
    </recommendedName>
</protein>
<dbReference type="Proteomes" id="UP000287233">
    <property type="component" value="Chromosome"/>
</dbReference>
<organism evidence="9 10">
    <name type="scientific">Bipolaricaulis sibiricus</name>
    <dbReference type="NCBI Taxonomy" id="2501609"/>
    <lineage>
        <taxon>Bacteria</taxon>
        <taxon>Candidatus Bipolaricaulota</taxon>
        <taxon>Candidatus Bipolaricaulia</taxon>
        <taxon>Candidatus Bipolaricaulales</taxon>
        <taxon>Candidatus Bipolaricaulaceae</taxon>
        <taxon>Candidatus Bipolaricaulis</taxon>
    </lineage>
</organism>
<feature type="transmembrane region" description="Helical" evidence="7">
    <location>
        <begin position="266"/>
        <end position="292"/>
    </location>
</feature>
<name>A0A410FW81_BIPS1</name>
<accession>A0A410FW81</accession>
<comment type="similarity">
    <text evidence="6">Belongs to the ABC-4 integral membrane protein family.</text>
</comment>